<gene>
    <name evidence="1" type="ORF">M421DRAFT_273905</name>
</gene>
<dbReference type="EMBL" id="ML978991">
    <property type="protein sequence ID" value="KAF1924665.1"/>
    <property type="molecule type" value="Genomic_DNA"/>
</dbReference>
<protein>
    <submittedName>
        <fullName evidence="1">Uncharacterized protein</fullName>
    </submittedName>
</protein>
<dbReference type="OrthoDB" id="2020070at2759"/>
<sequence>MAARSRPSSERQLLNESRMLYPVSKRLGFSPRRNEVTAREENEGEQHMAGNGGCSIWGRCRQDHHDQIFSACKTIHRDLLLSLGGTRGVKGCCVTLVYRSLLYCGHGPTSYVLKSEERWLDRAAVSVLYSGSTRFYEKVDWTTLPNTETLFSSTPWLQDILGPYADPELRSLSDADV</sequence>
<proteinExistence type="predicted"/>
<evidence type="ECO:0000313" key="2">
    <source>
        <dbReference type="Proteomes" id="UP000800082"/>
    </source>
</evidence>
<keyword evidence="2" id="KW-1185">Reference proteome</keyword>
<dbReference type="GeneID" id="54346474"/>
<organism evidence="1 2">
    <name type="scientific">Didymella exigua CBS 183.55</name>
    <dbReference type="NCBI Taxonomy" id="1150837"/>
    <lineage>
        <taxon>Eukaryota</taxon>
        <taxon>Fungi</taxon>
        <taxon>Dikarya</taxon>
        <taxon>Ascomycota</taxon>
        <taxon>Pezizomycotina</taxon>
        <taxon>Dothideomycetes</taxon>
        <taxon>Pleosporomycetidae</taxon>
        <taxon>Pleosporales</taxon>
        <taxon>Pleosporineae</taxon>
        <taxon>Didymellaceae</taxon>
        <taxon>Didymella</taxon>
    </lineage>
</organism>
<accession>A0A6A5R8W2</accession>
<dbReference type="RefSeq" id="XP_033444917.1">
    <property type="nucleotide sequence ID" value="XM_033588827.1"/>
</dbReference>
<evidence type="ECO:0000313" key="1">
    <source>
        <dbReference type="EMBL" id="KAF1924665.1"/>
    </source>
</evidence>
<dbReference type="AlphaFoldDB" id="A0A6A5R8W2"/>
<name>A0A6A5R8W2_9PLEO</name>
<dbReference type="Proteomes" id="UP000800082">
    <property type="component" value="Unassembled WGS sequence"/>
</dbReference>
<reference evidence="1" key="1">
    <citation type="journal article" date="2020" name="Stud. Mycol.">
        <title>101 Dothideomycetes genomes: a test case for predicting lifestyles and emergence of pathogens.</title>
        <authorList>
            <person name="Haridas S."/>
            <person name="Albert R."/>
            <person name="Binder M."/>
            <person name="Bloem J."/>
            <person name="Labutti K."/>
            <person name="Salamov A."/>
            <person name="Andreopoulos B."/>
            <person name="Baker S."/>
            <person name="Barry K."/>
            <person name="Bills G."/>
            <person name="Bluhm B."/>
            <person name="Cannon C."/>
            <person name="Castanera R."/>
            <person name="Culley D."/>
            <person name="Daum C."/>
            <person name="Ezra D."/>
            <person name="Gonzalez J."/>
            <person name="Henrissat B."/>
            <person name="Kuo A."/>
            <person name="Liang C."/>
            <person name="Lipzen A."/>
            <person name="Lutzoni F."/>
            <person name="Magnuson J."/>
            <person name="Mondo S."/>
            <person name="Nolan M."/>
            <person name="Ohm R."/>
            <person name="Pangilinan J."/>
            <person name="Park H.-J."/>
            <person name="Ramirez L."/>
            <person name="Alfaro M."/>
            <person name="Sun H."/>
            <person name="Tritt A."/>
            <person name="Yoshinaga Y."/>
            <person name="Zwiers L.-H."/>
            <person name="Turgeon B."/>
            <person name="Goodwin S."/>
            <person name="Spatafora J."/>
            <person name="Crous P."/>
            <person name="Grigoriev I."/>
        </authorList>
    </citation>
    <scope>NUCLEOTIDE SEQUENCE</scope>
    <source>
        <strain evidence="1">CBS 183.55</strain>
    </source>
</reference>